<evidence type="ECO:0000313" key="1">
    <source>
        <dbReference type="EMBL" id="KAI3713549.1"/>
    </source>
</evidence>
<dbReference type="Proteomes" id="UP001056120">
    <property type="component" value="Linkage Group LG24"/>
</dbReference>
<organism evidence="1 2">
    <name type="scientific">Smallanthus sonchifolius</name>
    <dbReference type="NCBI Taxonomy" id="185202"/>
    <lineage>
        <taxon>Eukaryota</taxon>
        <taxon>Viridiplantae</taxon>
        <taxon>Streptophyta</taxon>
        <taxon>Embryophyta</taxon>
        <taxon>Tracheophyta</taxon>
        <taxon>Spermatophyta</taxon>
        <taxon>Magnoliopsida</taxon>
        <taxon>eudicotyledons</taxon>
        <taxon>Gunneridae</taxon>
        <taxon>Pentapetalae</taxon>
        <taxon>asterids</taxon>
        <taxon>campanulids</taxon>
        <taxon>Asterales</taxon>
        <taxon>Asteraceae</taxon>
        <taxon>Asteroideae</taxon>
        <taxon>Heliantheae alliance</taxon>
        <taxon>Millerieae</taxon>
        <taxon>Smallanthus</taxon>
    </lineage>
</organism>
<gene>
    <name evidence="1" type="ORF">L1987_72127</name>
</gene>
<reference evidence="1 2" key="2">
    <citation type="journal article" date="2022" name="Mol. Ecol. Resour.">
        <title>The genomes of chicory, endive, great burdock and yacon provide insights into Asteraceae paleo-polyploidization history and plant inulin production.</title>
        <authorList>
            <person name="Fan W."/>
            <person name="Wang S."/>
            <person name="Wang H."/>
            <person name="Wang A."/>
            <person name="Jiang F."/>
            <person name="Liu H."/>
            <person name="Zhao H."/>
            <person name="Xu D."/>
            <person name="Zhang Y."/>
        </authorList>
    </citation>
    <scope>NUCLEOTIDE SEQUENCE [LARGE SCALE GENOMIC DNA]</scope>
    <source>
        <strain evidence="2">cv. Yunnan</strain>
        <tissue evidence="1">Leaves</tissue>
    </source>
</reference>
<dbReference type="EMBL" id="CM042041">
    <property type="protein sequence ID" value="KAI3713549.1"/>
    <property type="molecule type" value="Genomic_DNA"/>
</dbReference>
<evidence type="ECO:0000313" key="2">
    <source>
        <dbReference type="Proteomes" id="UP001056120"/>
    </source>
</evidence>
<proteinExistence type="predicted"/>
<protein>
    <submittedName>
        <fullName evidence="1">Uncharacterized protein</fullName>
    </submittedName>
</protein>
<reference evidence="2" key="1">
    <citation type="journal article" date="2022" name="Mol. Ecol. Resour.">
        <title>The genomes of chicory, endive, great burdock and yacon provide insights into Asteraceae palaeo-polyploidization history and plant inulin production.</title>
        <authorList>
            <person name="Fan W."/>
            <person name="Wang S."/>
            <person name="Wang H."/>
            <person name="Wang A."/>
            <person name="Jiang F."/>
            <person name="Liu H."/>
            <person name="Zhao H."/>
            <person name="Xu D."/>
            <person name="Zhang Y."/>
        </authorList>
    </citation>
    <scope>NUCLEOTIDE SEQUENCE [LARGE SCALE GENOMIC DNA]</scope>
    <source>
        <strain evidence="2">cv. Yunnan</strain>
    </source>
</reference>
<keyword evidence="2" id="KW-1185">Reference proteome</keyword>
<comment type="caution">
    <text evidence="1">The sequence shown here is derived from an EMBL/GenBank/DDBJ whole genome shotgun (WGS) entry which is preliminary data.</text>
</comment>
<name>A0ACB9ATH4_9ASTR</name>
<sequence length="122" mass="14267">MYQFSVTPSLPFLYANEEEDVGTGYLDNDGFDDEDDNDDEQLHPRSFFKQKKKRATIINKPIRARVAYSFTSLNKSYFFSFQFRSIYFYSFYIHPLRSSEAAFATANLYLFAVGFLLSISRV</sequence>
<accession>A0ACB9ATH4</accession>